<dbReference type="PROSITE" id="PS50005">
    <property type="entry name" value="TPR"/>
    <property type="match status" value="1"/>
</dbReference>
<dbReference type="InterPro" id="IPR011990">
    <property type="entry name" value="TPR-like_helical_dom_sf"/>
</dbReference>
<evidence type="ECO:0000256" key="2">
    <source>
        <dbReference type="SAM" id="MobiDB-lite"/>
    </source>
</evidence>
<feature type="repeat" description="TPR" evidence="1">
    <location>
        <begin position="108"/>
        <end position="141"/>
    </location>
</feature>
<dbReference type="Proteomes" id="UP000231501">
    <property type="component" value="Unassembled WGS sequence"/>
</dbReference>
<gene>
    <name evidence="3" type="ORF">CS062_11030</name>
</gene>
<reference evidence="3 4" key="1">
    <citation type="submission" date="2017-11" db="EMBL/GenBank/DDBJ databases">
        <title>Draft genome sequence of Mitsuaria sp. HWN-4.</title>
        <authorList>
            <person name="Gundlapally S.R."/>
        </authorList>
    </citation>
    <scope>NUCLEOTIDE SEQUENCE [LARGE SCALE GENOMIC DNA]</scope>
    <source>
        <strain evidence="3 4">HWN-4</strain>
    </source>
</reference>
<proteinExistence type="predicted"/>
<comment type="caution">
    <text evidence="3">The sequence shown here is derived from an EMBL/GenBank/DDBJ whole genome shotgun (WGS) entry which is preliminary data.</text>
</comment>
<evidence type="ECO:0000256" key="1">
    <source>
        <dbReference type="PROSITE-ProRule" id="PRU00339"/>
    </source>
</evidence>
<evidence type="ECO:0000313" key="3">
    <source>
        <dbReference type="EMBL" id="PIM53126.1"/>
    </source>
</evidence>
<dbReference type="EMBL" id="PEOG01000025">
    <property type="protein sequence ID" value="PIM53126.1"/>
    <property type="molecule type" value="Genomic_DNA"/>
</dbReference>
<organism evidence="3 4">
    <name type="scientific">Roseateles chitinivorans</name>
    <dbReference type="NCBI Taxonomy" id="2917965"/>
    <lineage>
        <taxon>Bacteria</taxon>
        <taxon>Pseudomonadati</taxon>
        <taxon>Pseudomonadota</taxon>
        <taxon>Betaproteobacteria</taxon>
        <taxon>Burkholderiales</taxon>
        <taxon>Sphaerotilaceae</taxon>
        <taxon>Roseateles</taxon>
    </lineage>
</organism>
<evidence type="ECO:0000313" key="4">
    <source>
        <dbReference type="Proteomes" id="UP000231501"/>
    </source>
</evidence>
<dbReference type="Gene3D" id="1.25.40.10">
    <property type="entry name" value="Tetratricopeptide repeat domain"/>
    <property type="match status" value="1"/>
</dbReference>
<keyword evidence="4" id="KW-1185">Reference proteome</keyword>
<accession>A0A2G9C9N9</accession>
<feature type="region of interest" description="Disordered" evidence="2">
    <location>
        <begin position="1"/>
        <end position="31"/>
    </location>
</feature>
<keyword evidence="1" id="KW-0802">TPR repeat</keyword>
<sequence>MAIGEQGEGVGKGRSGRMRPAGARRGGGVAARTALSPQARWERLVMRRPGLALPRLQRIIERESEPPFQALLGAFFILERWGRGPELQRELERALNRAHQQRLREESSELSEALGRLHYQRGDYVQACNAWSEALELTGDATRWACLARIGLAQLCFALGDWARGGRMLDQAERHYPQLTQDAYLRAKIGLNRAVSLRATQSPQAAMARLEKARAAAREAGHLDYQAEAMWHHARCARDTAAAAEALALATQAESLARRCRYRWLQAQVLLLMSELLSGAEAVAPAEQALALGEALQSRAVQALAHGRLGQLMAEQGQLGPSWHHQQQRQRLEATLALLGQTELPARLEQLARFDAEPPQEEAPVASRHEAAAQAQALLQTIERMSQSTDEAERAGMLADALEGARRLVARLG</sequence>
<dbReference type="InterPro" id="IPR019734">
    <property type="entry name" value="TPR_rpt"/>
</dbReference>
<dbReference type="SUPFAM" id="SSF48452">
    <property type="entry name" value="TPR-like"/>
    <property type="match status" value="2"/>
</dbReference>
<dbReference type="AlphaFoldDB" id="A0A2G9C9N9"/>
<feature type="compositionally biased region" description="Gly residues" evidence="2">
    <location>
        <begin position="1"/>
        <end position="13"/>
    </location>
</feature>
<protein>
    <recommendedName>
        <fullName evidence="5">Tetratricopeptide repeat protein</fullName>
    </recommendedName>
</protein>
<name>A0A2G9C9N9_9BURK</name>
<evidence type="ECO:0008006" key="5">
    <source>
        <dbReference type="Google" id="ProtNLM"/>
    </source>
</evidence>